<dbReference type="Gene3D" id="3.40.50.1980">
    <property type="entry name" value="Nitrogenase molybdenum iron protein domain"/>
    <property type="match status" value="1"/>
</dbReference>
<evidence type="ECO:0000313" key="7">
    <source>
        <dbReference type="Proteomes" id="UP000270616"/>
    </source>
</evidence>
<dbReference type="PANTHER" id="PTHR42953">
    <property type="entry name" value="HIGH-AFFINITY ZINC UPTAKE SYSTEM PROTEIN ZNUA-RELATED"/>
    <property type="match status" value="1"/>
</dbReference>
<dbReference type="InterPro" id="IPR050492">
    <property type="entry name" value="Bact_metal-bind_prot9"/>
</dbReference>
<dbReference type="EMBL" id="RKMF01000009">
    <property type="protein sequence ID" value="ROZ63054.1"/>
    <property type="molecule type" value="Genomic_DNA"/>
</dbReference>
<feature type="region of interest" description="Disordered" evidence="5">
    <location>
        <begin position="356"/>
        <end position="375"/>
    </location>
</feature>
<feature type="compositionally biased region" description="Basic and acidic residues" evidence="5">
    <location>
        <begin position="156"/>
        <end position="185"/>
    </location>
</feature>
<feature type="compositionally biased region" description="Polar residues" evidence="5">
    <location>
        <begin position="358"/>
        <end position="375"/>
    </location>
</feature>
<keyword evidence="2" id="KW-0813">Transport</keyword>
<keyword evidence="4" id="KW-0732">Signal</keyword>
<sequence length="375" mass="39547">MDRLLRLRNNTPRQSTKPRRGSPSGSSTRRGVAALVGIGSLALAGCSAGQGQSDDDVITVVTTTATYADVVEQVAGDRIGSGVEVIPVIDSPTQDPHSYEATPQDKLTVRDADLVVLNGGGYDAFMEDLAAETDAPVVDAVEVSGLEEATDSAGGHGDEHDDEHADEHSEEHSDEHGASSGHDHGSFNEHVWYDLDAMGSLAGAVAEELGALDAEHAEVYTGTADEFRGSAEELHHRVTELELSGDYLATEPVADYLLEDAGLHNVTPTAFTVAVEDGTDASPLVYDEVRQMIAGDDGADLALLAYNEQTATGQSDDLRAEAEGVDLPVLAYSESIPDDQDYLSWMSENVDHLERTLGKSTAPTDNSAPTEASGS</sequence>
<dbReference type="GO" id="GO:0030001">
    <property type="term" value="P:metal ion transport"/>
    <property type="evidence" value="ECO:0007669"/>
    <property type="project" value="InterPro"/>
</dbReference>
<keyword evidence="3" id="KW-0479">Metal-binding</keyword>
<evidence type="ECO:0000256" key="4">
    <source>
        <dbReference type="ARBA" id="ARBA00022729"/>
    </source>
</evidence>
<keyword evidence="7" id="KW-1185">Reference proteome</keyword>
<dbReference type="Proteomes" id="UP000270616">
    <property type="component" value="Unassembled WGS sequence"/>
</dbReference>
<dbReference type="Pfam" id="PF01297">
    <property type="entry name" value="ZnuA"/>
    <property type="match status" value="1"/>
</dbReference>
<evidence type="ECO:0000313" key="6">
    <source>
        <dbReference type="EMBL" id="ROZ63054.1"/>
    </source>
</evidence>
<organism evidence="6 7">
    <name type="scientific">Kocuria soli</name>
    <dbReference type="NCBI Taxonomy" id="2485125"/>
    <lineage>
        <taxon>Bacteria</taxon>
        <taxon>Bacillati</taxon>
        <taxon>Actinomycetota</taxon>
        <taxon>Actinomycetes</taxon>
        <taxon>Micrococcales</taxon>
        <taxon>Micrococcaceae</taxon>
        <taxon>Kocuria</taxon>
    </lineage>
</organism>
<proteinExistence type="predicted"/>
<evidence type="ECO:0000256" key="5">
    <source>
        <dbReference type="SAM" id="MobiDB-lite"/>
    </source>
</evidence>
<gene>
    <name evidence="6" type="ORF">EDL96_08070</name>
</gene>
<dbReference type="InterPro" id="IPR006127">
    <property type="entry name" value="ZnuA-like"/>
</dbReference>
<reference evidence="6 7" key="1">
    <citation type="submission" date="2018-10" db="EMBL/GenBank/DDBJ databases">
        <title>Kocuria sp. M5W7-7, whole genome shotgun sequence.</title>
        <authorList>
            <person name="Tuo L."/>
        </authorList>
    </citation>
    <scope>NUCLEOTIDE SEQUENCE [LARGE SCALE GENOMIC DNA]</scope>
    <source>
        <strain evidence="6 7">M5W7-7</strain>
    </source>
</reference>
<protein>
    <submittedName>
        <fullName evidence="6">ABC transporter substrate-binding protein</fullName>
    </submittedName>
</protein>
<name>A0A3N3ZPU6_9MICC</name>
<dbReference type="OrthoDB" id="5296019at2"/>
<evidence type="ECO:0000256" key="1">
    <source>
        <dbReference type="ARBA" id="ARBA00004196"/>
    </source>
</evidence>
<comment type="subcellular location">
    <subcellularLocation>
        <location evidence="1">Cell envelope</location>
    </subcellularLocation>
</comment>
<feature type="region of interest" description="Disordered" evidence="5">
    <location>
        <begin position="1"/>
        <end position="29"/>
    </location>
</feature>
<evidence type="ECO:0000256" key="3">
    <source>
        <dbReference type="ARBA" id="ARBA00022723"/>
    </source>
</evidence>
<dbReference type="SUPFAM" id="SSF53807">
    <property type="entry name" value="Helical backbone' metal receptor"/>
    <property type="match status" value="1"/>
</dbReference>
<dbReference type="AlphaFoldDB" id="A0A3N3ZPU6"/>
<evidence type="ECO:0000256" key="2">
    <source>
        <dbReference type="ARBA" id="ARBA00022448"/>
    </source>
</evidence>
<accession>A0A3N3ZPU6</accession>
<dbReference type="PANTHER" id="PTHR42953:SF1">
    <property type="entry name" value="METAL-BINDING PROTEIN HI_0362-RELATED"/>
    <property type="match status" value="1"/>
</dbReference>
<comment type="caution">
    <text evidence="6">The sequence shown here is derived from an EMBL/GenBank/DDBJ whole genome shotgun (WGS) entry which is preliminary data.</text>
</comment>
<dbReference type="GO" id="GO:0030313">
    <property type="term" value="C:cell envelope"/>
    <property type="evidence" value="ECO:0007669"/>
    <property type="project" value="UniProtKB-SubCell"/>
</dbReference>
<feature type="region of interest" description="Disordered" evidence="5">
    <location>
        <begin position="148"/>
        <end position="185"/>
    </location>
</feature>
<dbReference type="GO" id="GO:0046872">
    <property type="term" value="F:metal ion binding"/>
    <property type="evidence" value="ECO:0007669"/>
    <property type="project" value="UniProtKB-KW"/>
</dbReference>